<evidence type="ECO:0000256" key="1">
    <source>
        <dbReference type="ARBA" id="ARBA00022737"/>
    </source>
</evidence>
<keyword evidence="1" id="KW-0677">Repeat</keyword>
<evidence type="ECO:0000256" key="2">
    <source>
        <dbReference type="ARBA" id="ARBA00023043"/>
    </source>
</evidence>
<feature type="repeat" description="ANK" evidence="3">
    <location>
        <begin position="746"/>
        <end position="778"/>
    </location>
</feature>
<dbReference type="Pfam" id="PF12796">
    <property type="entry name" value="Ank_2"/>
    <property type="match status" value="4"/>
</dbReference>
<feature type="repeat" description="ANK" evidence="3">
    <location>
        <begin position="434"/>
        <end position="466"/>
    </location>
</feature>
<dbReference type="EMBL" id="SMTG01000004">
    <property type="protein sequence ID" value="TDK30624.1"/>
    <property type="molecule type" value="Genomic_DNA"/>
</dbReference>
<dbReference type="AlphaFoldDB" id="A0A4V3ANC9"/>
<feature type="repeat" description="ANK" evidence="3">
    <location>
        <begin position="398"/>
        <end position="433"/>
    </location>
</feature>
<feature type="repeat" description="ANK" evidence="3">
    <location>
        <begin position="844"/>
        <end position="876"/>
    </location>
</feature>
<keyword evidence="4" id="KW-0472">Membrane</keyword>
<sequence length="1100" mass="114247">MPESAPRPANAVSRLPFAMLAAGLVLAALTVVGGAIAAIAGALAQPAFALAVRGWRTRALPAGKALQGDLLSLAGAWGVATVATAVLVAWPLSALRQGGELGAALALSVTVGLAVIGFWRTWPLWHAVEREGGDLRTHWRALSERETGNWRGVGAALCVAAIVALVLVPAWLPAAAVGPRIAFAVVASAVWLGLHVLLQRIVPPAALPMQIVEMQGDPAVALSEEPLDAAPDAALYSAARAGRVDRALALIEAGADVRALPAGDDRDQRSLTVLAAVLPDLRLLRELIARGVDVNAAHAGMTPLLAATRDSWHGRPDAVMTLLANGADPRITDHEGNTPLHLAARSSDPGVAALLRDAAAELEARNQDGLTPLGMACAVGNWRLAKFLLERGARPEIEGGTPALLAAAGGDEDDAAGVQLLIKQKARVDARDAQRRSALHVAAFHGHDDILAALLGAGADVRGRDNDGRTPLLEAARGGRLSALEALLAAGADVQAVDIAGRNALTLACTAELPSATMVQRLLELEVPADIADADGRKPVDRAAETGRWTLVRLLDPDYPLPANLGIADEEDGAASGDRTPLLLLRASLREGRFDDQGPLLRLLGARDLGGLLLDPEMPPSFDRIEWLLAQGADVEVADASGRPPLCALLGSAPTTLPILQTLLRHGASPGGAGNLARYLAACADDDQAARAFETFALDLLARGADPFAALPGGDPPLSLAVRLGWLRLIERLVDHGVDLDARDSRGMTALHLAAALGREGALKTLVRHGASPAAHAADGQTPLGVALSAGRRDLADWLDWRGWKLPRRALEATDLPAAANAGDAEAVRRLLDLGFAVDTVDGQGCTALLRAAGGGHADVVELLLSRGADASRAAQSGATPLSAAVSMRHAGIVDRLLAHGVSLDQRLPGEVSVLMLAAALGLPDLAARLLTAGADVHATDAQGLTPLHCAALYGFTSRDRPRLLALFDTLLLAGAEVDAPAAGGVTPLLLLLGARAEPGTACDEDVVLAAMEHLLDEGVSLESQDQRGFGPLHLSGLHGQLRIARRLLRAGADPDLRDTLNRTPREIAVMRGFVDVAAEFAPAQGNDGVSMARFLREQR</sequence>
<dbReference type="OrthoDB" id="8960888at2"/>
<feature type="repeat" description="ANK" evidence="3">
    <location>
        <begin position="335"/>
        <end position="367"/>
    </location>
</feature>
<dbReference type="PROSITE" id="PS50297">
    <property type="entry name" value="ANK_REP_REGION"/>
    <property type="match status" value="9"/>
</dbReference>
<feature type="transmembrane region" description="Helical" evidence="4">
    <location>
        <begin position="73"/>
        <end position="92"/>
    </location>
</feature>
<keyword evidence="6" id="KW-1185">Reference proteome</keyword>
<dbReference type="PANTHER" id="PTHR24126">
    <property type="entry name" value="ANKYRIN REPEAT, PH AND SEC7 DOMAIN CONTAINING PROTEIN SECG-RELATED"/>
    <property type="match status" value="1"/>
</dbReference>
<evidence type="ECO:0000256" key="4">
    <source>
        <dbReference type="SAM" id="Phobius"/>
    </source>
</evidence>
<dbReference type="Proteomes" id="UP000295543">
    <property type="component" value="Unassembled WGS sequence"/>
</dbReference>
<name>A0A4V3ANC9_9GAMM</name>
<reference evidence="5 6" key="1">
    <citation type="submission" date="2019-03" db="EMBL/GenBank/DDBJ databases">
        <title>Luteimonas zhaokaii sp.nov., isolated from the rectal contents of Plateau pika in Yushu, Qinghai Province, China.</title>
        <authorList>
            <person name="Zhang G."/>
        </authorList>
    </citation>
    <scope>NUCLEOTIDE SEQUENCE [LARGE SCALE GENOMIC DNA]</scope>
    <source>
        <strain evidence="5 6">THG-MD21</strain>
    </source>
</reference>
<feature type="transmembrane region" description="Helical" evidence="4">
    <location>
        <begin position="104"/>
        <end position="122"/>
    </location>
</feature>
<evidence type="ECO:0000313" key="5">
    <source>
        <dbReference type="EMBL" id="TDK30624.1"/>
    </source>
</evidence>
<dbReference type="Gene3D" id="1.25.40.20">
    <property type="entry name" value="Ankyrin repeat-containing domain"/>
    <property type="match status" value="6"/>
</dbReference>
<keyword evidence="2 3" id="KW-0040">ANK repeat</keyword>
<dbReference type="InterPro" id="IPR002110">
    <property type="entry name" value="Ankyrin_rpt"/>
</dbReference>
<feature type="repeat" description="ANK" evidence="3">
    <location>
        <begin position="1028"/>
        <end position="1060"/>
    </location>
</feature>
<organism evidence="5 6">
    <name type="scientific">Luteimonas terrae</name>
    <dbReference type="NCBI Taxonomy" id="1530191"/>
    <lineage>
        <taxon>Bacteria</taxon>
        <taxon>Pseudomonadati</taxon>
        <taxon>Pseudomonadota</taxon>
        <taxon>Gammaproteobacteria</taxon>
        <taxon>Lysobacterales</taxon>
        <taxon>Lysobacteraceae</taxon>
        <taxon>Luteimonas</taxon>
    </lineage>
</organism>
<feature type="transmembrane region" description="Helical" evidence="4">
    <location>
        <begin position="181"/>
        <end position="198"/>
    </location>
</feature>
<keyword evidence="4" id="KW-0812">Transmembrane</keyword>
<proteinExistence type="predicted"/>
<evidence type="ECO:0000313" key="6">
    <source>
        <dbReference type="Proteomes" id="UP000295543"/>
    </source>
</evidence>
<dbReference type="SMART" id="SM00248">
    <property type="entry name" value="ANK"/>
    <property type="match status" value="17"/>
</dbReference>
<comment type="caution">
    <text evidence="5">The sequence shown here is derived from an EMBL/GenBank/DDBJ whole genome shotgun (WGS) entry which is preliminary data.</text>
</comment>
<feature type="transmembrane region" description="Helical" evidence="4">
    <location>
        <begin position="153"/>
        <end position="174"/>
    </location>
</feature>
<feature type="repeat" description="ANK" evidence="3">
    <location>
        <begin position="877"/>
        <end position="909"/>
    </location>
</feature>
<dbReference type="Pfam" id="PF13637">
    <property type="entry name" value="Ank_4"/>
    <property type="match status" value="1"/>
</dbReference>
<feature type="repeat" description="ANK" evidence="3">
    <location>
        <begin position="368"/>
        <end position="400"/>
    </location>
</feature>
<gene>
    <name evidence="5" type="ORF">E2F49_09645</name>
</gene>
<dbReference type="SUPFAM" id="SSF48403">
    <property type="entry name" value="Ankyrin repeat"/>
    <property type="match status" value="2"/>
</dbReference>
<keyword evidence="4" id="KW-1133">Transmembrane helix</keyword>
<accession>A0A4V3ANC9</accession>
<dbReference type="PROSITE" id="PS50088">
    <property type="entry name" value="ANK_REPEAT"/>
    <property type="match status" value="11"/>
</dbReference>
<dbReference type="PANTHER" id="PTHR24126:SF14">
    <property type="entry name" value="ANK_REP_REGION DOMAIN-CONTAINING PROTEIN"/>
    <property type="match status" value="1"/>
</dbReference>
<feature type="repeat" description="ANK" evidence="3">
    <location>
        <begin position="943"/>
        <end position="983"/>
    </location>
</feature>
<dbReference type="Pfam" id="PF00023">
    <property type="entry name" value="Ank"/>
    <property type="match status" value="1"/>
</dbReference>
<evidence type="ECO:0000256" key="3">
    <source>
        <dbReference type="PROSITE-ProRule" id="PRU00023"/>
    </source>
</evidence>
<dbReference type="PRINTS" id="PR01415">
    <property type="entry name" value="ANKYRIN"/>
</dbReference>
<protein>
    <submittedName>
        <fullName evidence="5">Uncharacterized protein</fullName>
    </submittedName>
</protein>
<feature type="repeat" description="ANK" evidence="3">
    <location>
        <begin position="713"/>
        <end position="745"/>
    </location>
</feature>
<dbReference type="InterPro" id="IPR036770">
    <property type="entry name" value="Ankyrin_rpt-contain_sf"/>
</dbReference>
<feature type="repeat" description="ANK" evidence="3">
    <location>
        <begin position="467"/>
        <end position="499"/>
    </location>
</feature>